<dbReference type="AlphaFoldDB" id="A0A1G6JS94"/>
<accession>A0A1G6JS94</accession>
<evidence type="ECO:0000313" key="1">
    <source>
        <dbReference type="EMBL" id="SDC21612.1"/>
    </source>
</evidence>
<proteinExistence type="predicted"/>
<dbReference type="SUPFAM" id="SSF55729">
    <property type="entry name" value="Acyl-CoA N-acyltransferases (Nat)"/>
    <property type="match status" value="1"/>
</dbReference>
<reference evidence="2" key="1">
    <citation type="submission" date="2016-10" db="EMBL/GenBank/DDBJ databases">
        <authorList>
            <person name="Varghese N."/>
            <person name="Submissions S."/>
        </authorList>
    </citation>
    <scope>NUCLEOTIDE SEQUENCE [LARGE SCALE GENOMIC DNA]</scope>
    <source>
        <strain evidence="2">DSM 26382</strain>
    </source>
</reference>
<dbReference type="Proteomes" id="UP000199467">
    <property type="component" value="Unassembled WGS sequence"/>
</dbReference>
<dbReference type="PIRSF" id="PIRSF029703">
    <property type="entry name" value="Mig-14"/>
    <property type="match status" value="1"/>
</dbReference>
<name>A0A1G6JS94_9GAMM</name>
<evidence type="ECO:0000313" key="2">
    <source>
        <dbReference type="Proteomes" id="UP000199467"/>
    </source>
</evidence>
<dbReference type="EMBL" id="FMZQ01000001">
    <property type="protein sequence ID" value="SDC21612.1"/>
    <property type="molecule type" value="Genomic_DNA"/>
</dbReference>
<gene>
    <name evidence="1" type="ORF">SAMN05216576_101835</name>
</gene>
<organism evidence="1 2">
    <name type="scientific">Ectopseudomonas chengduensis</name>
    <dbReference type="NCBI Taxonomy" id="489632"/>
    <lineage>
        <taxon>Bacteria</taxon>
        <taxon>Pseudomonadati</taxon>
        <taxon>Pseudomonadota</taxon>
        <taxon>Gammaproteobacteria</taxon>
        <taxon>Pseudomonadales</taxon>
        <taxon>Pseudomonadaceae</taxon>
        <taxon>Ectopseudomonas</taxon>
    </lineage>
</organism>
<keyword evidence="2" id="KW-1185">Reference proteome</keyword>
<protein>
    <submittedName>
        <fullName evidence="1">Mig-14 protein</fullName>
    </submittedName>
</protein>
<dbReference type="InterPro" id="IPR016181">
    <property type="entry name" value="Acyl_CoA_acyltransferase"/>
</dbReference>
<dbReference type="InterPro" id="IPR009977">
    <property type="entry name" value="Mig-14"/>
</dbReference>
<dbReference type="Gene3D" id="3.40.630.30">
    <property type="match status" value="1"/>
</dbReference>
<dbReference type="Pfam" id="PF07395">
    <property type="entry name" value="Mig-14"/>
    <property type="match status" value="1"/>
</dbReference>
<sequence length="298" mass="33768">MLGYLRFWRERGWDVIEAADYALAWARFGGSVITHPLVVERLSGLAGIPVRYLGYFVGGEIQAAIPTWGRYLALSRKVLKSKGQRELFDLGNAEIILPAAVDARAPLRHEVSYISELNRVVFPGLRLQKEQLAMARAPEELSKKFRYNQRRELRLFEEAGGTVRSVGEFAPDDFAAIYTELFERRWGFPVPGKGHLSEVFALLRELLQGSLLILDGVPTAVQVLYRVESPNWLSYEYINGGVDPRAQHLSPGSVLSFINTQAAWSDARQQGKALRYSFGRADREYKDRWCSRVAAFRT</sequence>
<dbReference type="RefSeq" id="WP_055984303.1">
    <property type="nucleotide sequence ID" value="NZ_FMZQ01000001.1"/>
</dbReference>